<feature type="compositionally biased region" description="Polar residues" evidence="1">
    <location>
        <begin position="590"/>
        <end position="599"/>
    </location>
</feature>
<feature type="compositionally biased region" description="Acidic residues" evidence="1">
    <location>
        <begin position="533"/>
        <end position="542"/>
    </location>
</feature>
<feature type="region of interest" description="Disordered" evidence="1">
    <location>
        <begin position="1007"/>
        <end position="1071"/>
    </location>
</feature>
<keyword evidence="2" id="KW-0812">Transmembrane</keyword>
<name>A0A814L0L2_ADIRI</name>
<evidence type="ECO:0008006" key="5">
    <source>
        <dbReference type="Google" id="ProtNLM"/>
    </source>
</evidence>
<feature type="region of interest" description="Disordered" evidence="1">
    <location>
        <begin position="1130"/>
        <end position="1187"/>
    </location>
</feature>
<feature type="compositionally biased region" description="Polar residues" evidence="1">
    <location>
        <begin position="1225"/>
        <end position="1244"/>
    </location>
</feature>
<evidence type="ECO:0000256" key="2">
    <source>
        <dbReference type="SAM" id="Phobius"/>
    </source>
</evidence>
<organism evidence="3 4">
    <name type="scientific">Adineta ricciae</name>
    <name type="common">Rotifer</name>
    <dbReference type="NCBI Taxonomy" id="249248"/>
    <lineage>
        <taxon>Eukaryota</taxon>
        <taxon>Metazoa</taxon>
        <taxon>Spiralia</taxon>
        <taxon>Gnathifera</taxon>
        <taxon>Rotifera</taxon>
        <taxon>Eurotatoria</taxon>
        <taxon>Bdelloidea</taxon>
        <taxon>Adinetida</taxon>
        <taxon>Adinetidae</taxon>
        <taxon>Adineta</taxon>
    </lineage>
</organism>
<evidence type="ECO:0000256" key="1">
    <source>
        <dbReference type="SAM" id="MobiDB-lite"/>
    </source>
</evidence>
<feature type="region of interest" description="Disordered" evidence="1">
    <location>
        <begin position="728"/>
        <end position="756"/>
    </location>
</feature>
<evidence type="ECO:0000313" key="3">
    <source>
        <dbReference type="EMBL" id="CAF1057850.1"/>
    </source>
</evidence>
<evidence type="ECO:0000313" key="4">
    <source>
        <dbReference type="Proteomes" id="UP000663852"/>
    </source>
</evidence>
<comment type="caution">
    <text evidence="3">The sequence shown here is derived from an EMBL/GenBank/DDBJ whole genome shotgun (WGS) entry which is preliminary data.</text>
</comment>
<dbReference type="Proteomes" id="UP000663852">
    <property type="component" value="Unassembled WGS sequence"/>
</dbReference>
<feature type="compositionally biased region" description="Polar residues" evidence="1">
    <location>
        <begin position="1"/>
        <end position="21"/>
    </location>
</feature>
<feature type="compositionally biased region" description="Low complexity" evidence="1">
    <location>
        <begin position="1007"/>
        <end position="1026"/>
    </location>
</feature>
<feature type="region of interest" description="Disordered" evidence="1">
    <location>
        <begin position="1224"/>
        <end position="1246"/>
    </location>
</feature>
<feature type="compositionally biased region" description="Basic residues" evidence="1">
    <location>
        <begin position="1161"/>
        <end position="1170"/>
    </location>
</feature>
<feature type="compositionally biased region" description="Polar residues" evidence="1">
    <location>
        <begin position="1171"/>
        <end position="1187"/>
    </location>
</feature>
<feature type="transmembrane region" description="Helical" evidence="2">
    <location>
        <begin position="1251"/>
        <end position="1270"/>
    </location>
</feature>
<keyword evidence="2" id="KW-0472">Membrane</keyword>
<feature type="compositionally biased region" description="Polar residues" evidence="1">
    <location>
        <begin position="573"/>
        <end position="583"/>
    </location>
</feature>
<dbReference type="OrthoDB" id="10041151at2759"/>
<feature type="region of interest" description="Disordered" evidence="1">
    <location>
        <begin position="521"/>
        <end position="549"/>
    </location>
</feature>
<feature type="region of interest" description="Disordered" evidence="1">
    <location>
        <begin position="1"/>
        <end position="34"/>
    </location>
</feature>
<protein>
    <recommendedName>
        <fullName evidence="5">KASH domain-containing protein</fullName>
    </recommendedName>
</protein>
<dbReference type="CDD" id="cd00176">
    <property type="entry name" value="SPEC"/>
    <property type="match status" value="1"/>
</dbReference>
<dbReference type="SUPFAM" id="SSF46966">
    <property type="entry name" value="Spectrin repeat"/>
    <property type="match status" value="1"/>
</dbReference>
<feature type="compositionally biased region" description="Polar residues" evidence="1">
    <location>
        <begin position="743"/>
        <end position="752"/>
    </location>
</feature>
<keyword evidence="2" id="KW-1133">Transmembrane helix</keyword>
<sequence length="1300" mass="151044">MNDPNSTLHCVSSPKSSGTESQQGERENERNQKRQEFWNGTLVDDYNFLMSEELICHCKSSFGEPFTSLNDLAVHHVSYNEFEKQYVELSEWCSKISSIVTQISSNTLTCYLRQKYYEELYEQGLMRLRMFNQYASKLIERFPEIKLVIEKKMEMICQIWNDLEARFIGYLDEDFDQIVQDLHNELFLFEEWIYEIEEQLIRLNSNRNEKILSDDIQDLTKLQEEIKSKNSGISSVIEICQRLKKDYHEQSNRIPIDYASDLENKWHQIWINAMEIQCKLEERLKFLVATYTFNTKAFHRFVQQSTSLCSTDDDDIIPFNSSEYEKISLASSNTSSIEHLHTSVCNRKRPRSPDIKPNICTISIQFNQPMAKSTQRMSLTVLPTLSPSTFYYSLTNINDYDDDTGMRKKQKRTSSKLDIGYASGDDFEKKSCFLRKKSHSDYSIHTKPTNLILSKRIHSLPSFTCNQVLPEWWRHSITSAYDTCSNPDIDTSIEEKKKSSKKPSLLIYSKKYTKFESKTSATSNSYDASGEYTDADQSENDVDALSSSSPTHYYRNSEALFYNRYTTTTTGYSSDIETTTNPSEIEHEQSSCTGEVSQMNSDKLTLPSTVISNGGESLTTVTTTDKIEASEPCWDGYQSPLFYPLNSQDIDTIESTLKWDDQFFEMDQLYNSSSDDDIQHPTDNSNHFLRTNNCSSLLISRLSNKQQFDSDSDLDDFNYVINETERQLNKTRQSLEKKKRRQQAPSSSQTTDHSQRKLVFDEIHRTCETNIQCIQQILTNLHHSTNSRLNNTQVIELLEKSAKPNHLIYLIELMKLRVRFDEQLSPINTTFNPSWFENHSFDELKERIYYEIELDKENRQKLNVFYTDLEQIEENLRNYRLSYPDGPSSFTIDEQLHNIHLAVDQLTNKMDSYQIQLRTLSTMINNLVPIEYHIEQKLTTMDYPNEFHEVQTLVDNYARMIPMNEFYEIVKHHCDYKMDIYRKILNDYIRKQEKHVSFDGSINFNNNNSTNINSSTSSTSSSVSSTPQQPYMNEYHRNKTTLSNKFRAKETRDSQQNFTANETSNKQSTTSSYISDDCKVLYIETVIEVAKPVYYERTTDTITTKDTQYHHHTSNHSQRTATFNRSKYLMDKNNNHHHPQQGDSTDDDTSNKPVHILPAVVRRHSNKSHSKQQGDSGIEYDQTSSSSTICNQSTMKDQLLFPPAATDVDEPSPSSLLRNIRKQTETGVSKPSTPIHWNQTQSSRNRSKNPWFRSLLVGLFILLLLFFVYLSGLDRCSRSSIIRTIVRSIISIENEGLPTI</sequence>
<feature type="compositionally biased region" description="Basic and acidic residues" evidence="1">
    <location>
        <begin position="23"/>
        <end position="34"/>
    </location>
</feature>
<dbReference type="EMBL" id="CAJNOJ010000081">
    <property type="protein sequence ID" value="CAF1057850.1"/>
    <property type="molecule type" value="Genomic_DNA"/>
</dbReference>
<dbReference type="Gene3D" id="1.20.58.60">
    <property type="match status" value="1"/>
</dbReference>
<proteinExistence type="predicted"/>
<accession>A0A814L0L2</accession>
<dbReference type="InterPro" id="IPR018159">
    <property type="entry name" value="Spectrin/alpha-actinin"/>
</dbReference>
<gene>
    <name evidence="3" type="ORF">EDS130_LOCUS17754</name>
</gene>
<feature type="region of interest" description="Disordered" evidence="1">
    <location>
        <begin position="573"/>
        <end position="599"/>
    </location>
</feature>
<reference evidence="3" key="1">
    <citation type="submission" date="2021-02" db="EMBL/GenBank/DDBJ databases">
        <authorList>
            <person name="Nowell W R."/>
        </authorList>
    </citation>
    <scope>NUCLEOTIDE SEQUENCE</scope>
</reference>
<feature type="compositionally biased region" description="Polar residues" evidence="1">
    <location>
        <begin position="1054"/>
        <end position="1071"/>
    </location>
</feature>